<dbReference type="RefSeq" id="WP_066733849.1">
    <property type="nucleotide sequence ID" value="NZ_JAJCIQ010000003.1"/>
</dbReference>
<dbReference type="InterPro" id="IPR042099">
    <property type="entry name" value="ANL_N_sf"/>
</dbReference>
<dbReference type="Pfam" id="PF00501">
    <property type="entry name" value="AMP-binding"/>
    <property type="match status" value="1"/>
</dbReference>
<dbReference type="InterPro" id="IPR000873">
    <property type="entry name" value="AMP-dep_synth/lig_dom"/>
</dbReference>
<keyword evidence="3" id="KW-1185">Reference proteome</keyword>
<gene>
    <name evidence="2" type="ORF">LIZ65_07460</name>
</gene>
<name>A0ABS8DFD1_9FIRM</name>
<dbReference type="SUPFAM" id="SSF56801">
    <property type="entry name" value="Acetyl-CoA synthetase-like"/>
    <property type="match status" value="1"/>
</dbReference>
<sequence>MRNYIKILVALYRLKRQAKLSARKMRALQEKKLRTMLHYAWGNSVYYRRTFEAAGITEEQLDELPLSCFPTMDKKLFLEHFDELVVPQDLRLCEVREFDAAENADRKPYKGKYHVVHSSGSTGKPGYFVYDEEAWNSMLVGMLRAALWNMSMPQILSLLAKRPQIVYIAATDGRYGGAMAVGDGISGVGASQMYLDIKMPLDEWIRQIKEFQPNIIIGYPSAIKILAELVEKGSVQVNAVRVISCGEPLGASLRSYLEKSFGTDVVNFYGASESLTLGVEMNPEEGMILFDDMNFIEVESGAMYLTCLYNFAQPLIRYRISDSLMLKAAGENSPHPFTRAVGLLGRDEDILWFEDGSGNKEFLHPLAIEGFCVEGLMDYQFRQVGKDAFEMYAEITESASETHIRTELLEQMKKILSEKKLDYVQFYVNFVDEILPDARTGKKPLISAERGFDTEREAWQDEKSVIAG</sequence>
<evidence type="ECO:0000313" key="2">
    <source>
        <dbReference type="EMBL" id="MCB7387125.1"/>
    </source>
</evidence>
<evidence type="ECO:0000313" key="3">
    <source>
        <dbReference type="Proteomes" id="UP001299546"/>
    </source>
</evidence>
<dbReference type="Gene3D" id="3.40.50.12780">
    <property type="entry name" value="N-terminal domain of ligase-like"/>
    <property type="match status" value="1"/>
</dbReference>
<dbReference type="PANTHER" id="PTHR36932:SF1">
    <property type="entry name" value="CAPSULAR POLYSACCHARIDE BIOSYNTHESIS PROTEIN"/>
    <property type="match status" value="1"/>
</dbReference>
<organism evidence="2 3">
    <name type="scientific">Bariatricus massiliensis</name>
    <dbReference type="NCBI Taxonomy" id="1745713"/>
    <lineage>
        <taxon>Bacteria</taxon>
        <taxon>Bacillati</taxon>
        <taxon>Bacillota</taxon>
        <taxon>Clostridia</taxon>
        <taxon>Lachnospirales</taxon>
        <taxon>Lachnospiraceae</taxon>
        <taxon>Bariatricus</taxon>
    </lineage>
</organism>
<dbReference type="PANTHER" id="PTHR36932">
    <property type="entry name" value="CAPSULAR POLYSACCHARIDE BIOSYNTHESIS PROTEIN"/>
    <property type="match status" value="1"/>
</dbReference>
<proteinExistence type="predicted"/>
<feature type="domain" description="AMP-dependent synthetase/ligase" evidence="1">
    <location>
        <begin position="117"/>
        <end position="279"/>
    </location>
</feature>
<dbReference type="InterPro" id="IPR053158">
    <property type="entry name" value="CapK_Type1_Caps_Biosynth"/>
</dbReference>
<accession>A0ABS8DFD1</accession>
<comment type="caution">
    <text evidence="2">The sequence shown here is derived from an EMBL/GenBank/DDBJ whole genome shotgun (WGS) entry which is preliminary data.</text>
</comment>
<reference evidence="2 3" key="1">
    <citation type="submission" date="2021-10" db="EMBL/GenBank/DDBJ databases">
        <title>Collection of gut derived symbiotic bacterial strains cultured from healthy donors.</title>
        <authorList>
            <person name="Lin H."/>
            <person name="Littmann E."/>
            <person name="Kohout C."/>
            <person name="Pamer E.G."/>
        </authorList>
    </citation>
    <scope>NUCLEOTIDE SEQUENCE [LARGE SCALE GENOMIC DNA]</scope>
    <source>
        <strain evidence="2 3">DFI.1.165</strain>
    </source>
</reference>
<dbReference type="EMBL" id="JAJCIS010000003">
    <property type="protein sequence ID" value="MCB7387125.1"/>
    <property type="molecule type" value="Genomic_DNA"/>
</dbReference>
<dbReference type="Proteomes" id="UP001299546">
    <property type="component" value="Unassembled WGS sequence"/>
</dbReference>
<protein>
    <submittedName>
        <fullName evidence="2">AMP-binding protein</fullName>
    </submittedName>
</protein>
<evidence type="ECO:0000259" key="1">
    <source>
        <dbReference type="Pfam" id="PF00501"/>
    </source>
</evidence>